<dbReference type="AlphaFoldDB" id="A0A6M3XDV3"/>
<accession>A0A6M3XDV3</accession>
<name>A0A6M3XDV3_9ZZZZ</name>
<dbReference type="Gene3D" id="1.10.287.1080">
    <property type="entry name" value="MazG-like"/>
    <property type="match status" value="1"/>
</dbReference>
<sequence>MYSMVNLYECVEYIRDLVKEKGFEDTCTDQTIFGKALFAIMELSEAIEVIKKNGVETLKVSKNARECVQEELIDCLFYILDLYGILQRDIPLEVPDKVFLEKLKKNKQRNYQYGRPELIESKRRF</sequence>
<keyword evidence="1" id="KW-0378">Hydrolase</keyword>
<dbReference type="SUPFAM" id="SSF101386">
    <property type="entry name" value="all-alpha NTP pyrophosphatases"/>
    <property type="match status" value="1"/>
</dbReference>
<protein>
    <submittedName>
        <fullName evidence="1">Putative nucleotide pyrophosphohydrolase domain-containing protein</fullName>
    </submittedName>
</protein>
<proteinExistence type="predicted"/>
<dbReference type="EMBL" id="MT144630">
    <property type="protein sequence ID" value="QJH95839.1"/>
    <property type="molecule type" value="Genomic_DNA"/>
</dbReference>
<dbReference type="GO" id="GO:0016787">
    <property type="term" value="F:hydrolase activity"/>
    <property type="evidence" value="ECO:0007669"/>
    <property type="project" value="UniProtKB-KW"/>
</dbReference>
<evidence type="ECO:0000313" key="1">
    <source>
        <dbReference type="EMBL" id="QJH95839.1"/>
    </source>
</evidence>
<gene>
    <name evidence="1" type="ORF">TM448B00540_0029</name>
</gene>
<reference evidence="1" key="1">
    <citation type="submission" date="2020-03" db="EMBL/GenBank/DDBJ databases">
        <title>The deep terrestrial virosphere.</title>
        <authorList>
            <person name="Holmfeldt K."/>
            <person name="Nilsson E."/>
            <person name="Simone D."/>
            <person name="Lopez-Fernandez M."/>
            <person name="Wu X."/>
            <person name="de Brujin I."/>
            <person name="Lundin D."/>
            <person name="Andersson A."/>
            <person name="Bertilsson S."/>
            <person name="Dopson M."/>
        </authorList>
    </citation>
    <scope>NUCLEOTIDE SEQUENCE</scope>
    <source>
        <strain evidence="1">TM448B00540</strain>
    </source>
</reference>
<organism evidence="1">
    <name type="scientific">viral metagenome</name>
    <dbReference type="NCBI Taxonomy" id="1070528"/>
    <lineage>
        <taxon>unclassified sequences</taxon>
        <taxon>metagenomes</taxon>
        <taxon>organismal metagenomes</taxon>
    </lineage>
</organism>